<organism evidence="5 6">
    <name type="scientific">Streptomyces lydicus</name>
    <dbReference type="NCBI Taxonomy" id="47763"/>
    <lineage>
        <taxon>Bacteria</taxon>
        <taxon>Bacillati</taxon>
        <taxon>Actinomycetota</taxon>
        <taxon>Actinomycetes</taxon>
        <taxon>Kitasatosporales</taxon>
        <taxon>Streptomycetaceae</taxon>
        <taxon>Streptomyces</taxon>
    </lineage>
</organism>
<accession>A0A1D7VKV5</accession>
<evidence type="ECO:0000256" key="2">
    <source>
        <dbReference type="ARBA" id="ARBA00022898"/>
    </source>
</evidence>
<dbReference type="EMBL" id="CP017157">
    <property type="protein sequence ID" value="AOP47347.1"/>
    <property type="molecule type" value="Genomic_DNA"/>
</dbReference>
<dbReference type="OrthoDB" id="9811476at2"/>
<dbReference type="GO" id="GO:0006565">
    <property type="term" value="P:L-serine catabolic process"/>
    <property type="evidence" value="ECO:0007669"/>
    <property type="project" value="TreeGrafter"/>
</dbReference>
<keyword evidence="2" id="KW-0663">Pyridoxal phosphate</keyword>
<dbReference type="PANTHER" id="PTHR48078:SF6">
    <property type="entry name" value="L-THREONINE DEHYDRATASE CATABOLIC TDCB"/>
    <property type="match status" value="1"/>
</dbReference>
<dbReference type="KEGG" id="slc:SL103_14725"/>
<dbReference type="Gene3D" id="3.40.50.1100">
    <property type="match status" value="2"/>
</dbReference>
<name>A0A1D7VKV5_9ACTN</name>
<evidence type="ECO:0000259" key="4">
    <source>
        <dbReference type="Pfam" id="PF00291"/>
    </source>
</evidence>
<dbReference type="PROSITE" id="PS00165">
    <property type="entry name" value="DEHYDRATASE_SER_THR"/>
    <property type="match status" value="1"/>
</dbReference>
<dbReference type="Proteomes" id="UP000094094">
    <property type="component" value="Chromosome"/>
</dbReference>
<evidence type="ECO:0000256" key="3">
    <source>
        <dbReference type="ARBA" id="ARBA00023239"/>
    </source>
</evidence>
<dbReference type="GO" id="GO:0004794">
    <property type="term" value="F:threonine deaminase activity"/>
    <property type="evidence" value="ECO:0007669"/>
    <property type="project" value="TreeGrafter"/>
</dbReference>
<keyword evidence="3" id="KW-0456">Lyase</keyword>
<dbReference type="PANTHER" id="PTHR48078">
    <property type="entry name" value="THREONINE DEHYDRATASE, MITOCHONDRIAL-RELATED"/>
    <property type="match status" value="1"/>
</dbReference>
<dbReference type="CDD" id="cd01562">
    <property type="entry name" value="Thr-dehyd"/>
    <property type="match status" value="1"/>
</dbReference>
<dbReference type="InterPro" id="IPR001926">
    <property type="entry name" value="TrpB-like_PALP"/>
</dbReference>
<dbReference type="AlphaFoldDB" id="A0A1D7VKV5"/>
<sequence>MITMVDVEAAARRIGGRVRRTPVIAVAPEEPESTPEVWLKLEMLQHTGSFKARGAFNHLLAAAEQDRLPPAGVVAASGGNAGLAFAHAAGRLGTRAEVFVPTTAPPVKVARLRALGAEVVQIGAKYADAYRAATERATEHGALFCHAYDQPAVCAGQGTVGLELLEQTRGELDTVLVAVGGGGLMAGVATALEGRAKVVAVEPENAPTLHAALAAGRQVEVPVSGVAADSLGASRVGDIAFAVARRTGVASLLVPDEDIVRARRTLWDRYRLVVEHGTATAAAALFTGAYRPAPGERVAVLLCGANTDPSDLAG</sequence>
<evidence type="ECO:0000313" key="5">
    <source>
        <dbReference type="EMBL" id="AOP47347.1"/>
    </source>
</evidence>
<gene>
    <name evidence="5" type="ORF">SL103_14725</name>
</gene>
<reference evidence="5 6" key="1">
    <citation type="submission" date="2016-09" db="EMBL/GenBank/DDBJ databases">
        <title>Complete genome sequencing of Streptomyces lydicus 103 and metabolic pathways analysis of antibiotic biosynthesis.</title>
        <authorList>
            <person name="Jia N."/>
            <person name="Ding M.-Z."/>
            <person name="Gao F."/>
            <person name="Yuan Y.-J."/>
        </authorList>
    </citation>
    <scope>NUCLEOTIDE SEQUENCE [LARGE SCALE GENOMIC DNA]</scope>
    <source>
        <strain evidence="5 6">103</strain>
    </source>
</reference>
<dbReference type="GO" id="GO:0009097">
    <property type="term" value="P:isoleucine biosynthetic process"/>
    <property type="evidence" value="ECO:0007669"/>
    <property type="project" value="TreeGrafter"/>
</dbReference>
<protein>
    <submittedName>
        <fullName evidence="5">Threonine dehydratase</fullName>
    </submittedName>
</protein>
<dbReference type="Pfam" id="PF00291">
    <property type="entry name" value="PALP"/>
    <property type="match status" value="1"/>
</dbReference>
<evidence type="ECO:0000256" key="1">
    <source>
        <dbReference type="ARBA" id="ARBA00001933"/>
    </source>
</evidence>
<dbReference type="RefSeq" id="WP_069569330.1">
    <property type="nucleotide sequence ID" value="NZ_CP017157.1"/>
</dbReference>
<evidence type="ECO:0000313" key="6">
    <source>
        <dbReference type="Proteomes" id="UP000094094"/>
    </source>
</evidence>
<proteinExistence type="predicted"/>
<keyword evidence="6" id="KW-1185">Reference proteome</keyword>
<dbReference type="GO" id="GO:0003941">
    <property type="term" value="F:L-serine ammonia-lyase activity"/>
    <property type="evidence" value="ECO:0007669"/>
    <property type="project" value="TreeGrafter"/>
</dbReference>
<dbReference type="SUPFAM" id="SSF53686">
    <property type="entry name" value="Tryptophan synthase beta subunit-like PLP-dependent enzymes"/>
    <property type="match status" value="1"/>
</dbReference>
<comment type="cofactor">
    <cofactor evidence="1">
        <name>pyridoxal 5'-phosphate</name>
        <dbReference type="ChEBI" id="CHEBI:597326"/>
    </cofactor>
</comment>
<dbReference type="InterPro" id="IPR000634">
    <property type="entry name" value="Ser/Thr_deHydtase_PyrdxlP-BS"/>
</dbReference>
<dbReference type="GO" id="GO:0030170">
    <property type="term" value="F:pyridoxal phosphate binding"/>
    <property type="evidence" value="ECO:0007669"/>
    <property type="project" value="InterPro"/>
</dbReference>
<dbReference type="InterPro" id="IPR036052">
    <property type="entry name" value="TrpB-like_PALP_sf"/>
</dbReference>
<dbReference type="NCBIfam" id="NF006094">
    <property type="entry name" value="PRK08246.1"/>
    <property type="match status" value="1"/>
</dbReference>
<dbReference type="GO" id="GO:0006567">
    <property type="term" value="P:L-threonine catabolic process"/>
    <property type="evidence" value="ECO:0007669"/>
    <property type="project" value="TreeGrafter"/>
</dbReference>
<feature type="domain" description="Tryptophan synthase beta chain-like PALP" evidence="4">
    <location>
        <begin position="18"/>
        <end position="304"/>
    </location>
</feature>
<dbReference type="InterPro" id="IPR050147">
    <property type="entry name" value="Ser/Thr_Dehydratase"/>
</dbReference>